<sequence length="554" mass="60997">MRDVSLTNPFALMAPKKKPEPPTTKPKGPKKVKTATVKPKPKKRKKGLSESEEVQKVIAAASRTNLESLVLNAFELAKTDPASLPNLFSVGSLASSLALPQGLVGGAVVKKAVNDRKTSFSIGRFACLPEVCVLEILHYLKVPDLLSISQTCEKFLSLLKDPPLFSHGLLIVERVPSKTFPQLSAIFDFSKVKSLDLRHPADATLEEIKYFLHNFPDENAVESVSLCGKKFKSSVQLAALVGKLDFDKSKSNLTEIARVAGLVRQASVGGKYVKGTKPKLDGATLGERPTPTVKTLITKIEGTGGYGSLNMKALFEAFPAEIPELSQLVLDDCNYSPSRSFTGLQQTATNDTLVKLHLDRFNQQDYFSLINSDNNDYSANILTIATERFFENVAASCPNLEDLSLSCAQKSNYTWTKSDKGKYGAEPALWSRYIKGDHLKFPALRSLTLKGYSVTNATGFGSGIPSLEAFNFSVMFPKNGVGSLKAEEDIAKIGSLEAIVTENCPKMVKLDVEVKYFEDVLMCEPRVLYGFRYDWQDLTSHEMFQTDRFIECLE</sequence>
<dbReference type="EMBL" id="BLQM01000113">
    <property type="protein sequence ID" value="GMH65341.1"/>
    <property type="molecule type" value="Genomic_DNA"/>
</dbReference>
<dbReference type="SUPFAM" id="SSF52047">
    <property type="entry name" value="RNI-like"/>
    <property type="match status" value="1"/>
</dbReference>
<dbReference type="Gene3D" id="3.80.10.10">
    <property type="entry name" value="Ribonuclease Inhibitor"/>
    <property type="match status" value="1"/>
</dbReference>
<evidence type="ECO:0000256" key="1">
    <source>
        <dbReference type="SAM" id="MobiDB-lite"/>
    </source>
</evidence>
<dbReference type="InterPro" id="IPR036047">
    <property type="entry name" value="F-box-like_dom_sf"/>
</dbReference>
<gene>
    <name evidence="3" type="ORF">TL16_g04174</name>
</gene>
<reference evidence="4" key="1">
    <citation type="journal article" date="2023" name="Commun. Biol.">
        <title>Genome analysis of Parmales, the sister group of diatoms, reveals the evolutionary specialization of diatoms from phago-mixotrophs to photoautotrophs.</title>
        <authorList>
            <person name="Ban H."/>
            <person name="Sato S."/>
            <person name="Yoshikawa S."/>
            <person name="Yamada K."/>
            <person name="Nakamura Y."/>
            <person name="Ichinomiya M."/>
            <person name="Sato N."/>
            <person name="Blanc-Mathieu R."/>
            <person name="Endo H."/>
            <person name="Kuwata A."/>
            <person name="Ogata H."/>
        </authorList>
    </citation>
    <scope>NUCLEOTIDE SEQUENCE [LARGE SCALE GENOMIC DNA]</scope>
</reference>
<dbReference type="InterPro" id="IPR032675">
    <property type="entry name" value="LRR_dom_sf"/>
</dbReference>
<dbReference type="InterPro" id="IPR001810">
    <property type="entry name" value="F-box_dom"/>
</dbReference>
<dbReference type="SMART" id="SM00256">
    <property type="entry name" value="FBOX"/>
    <property type="match status" value="1"/>
</dbReference>
<dbReference type="Proteomes" id="UP001162640">
    <property type="component" value="Unassembled WGS sequence"/>
</dbReference>
<organism evidence="3 4">
    <name type="scientific">Triparma laevis f. inornata</name>
    <dbReference type="NCBI Taxonomy" id="1714386"/>
    <lineage>
        <taxon>Eukaryota</taxon>
        <taxon>Sar</taxon>
        <taxon>Stramenopiles</taxon>
        <taxon>Ochrophyta</taxon>
        <taxon>Bolidophyceae</taxon>
        <taxon>Parmales</taxon>
        <taxon>Triparmaceae</taxon>
        <taxon>Triparma</taxon>
    </lineage>
</organism>
<evidence type="ECO:0000259" key="2">
    <source>
        <dbReference type="PROSITE" id="PS50181"/>
    </source>
</evidence>
<dbReference type="AlphaFoldDB" id="A0A9W7A742"/>
<name>A0A9W7A742_9STRA</name>
<evidence type="ECO:0000313" key="3">
    <source>
        <dbReference type="EMBL" id="GMH65341.1"/>
    </source>
</evidence>
<dbReference type="Pfam" id="PF00646">
    <property type="entry name" value="F-box"/>
    <property type="match status" value="1"/>
</dbReference>
<feature type="region of interest" description="Disordered" evidence="1">
    <location>
        <begin position="1"/>
        <end position="49"/>
    </location>
</feature>
<proteinExistence type="predicted"/>
<comment type="caution">
    <text evidence="3">The sequence shown here is derived from an EMBL/GenBank/DDBJ whole genome shotgun (WGS) entry which is preliminary data.</text>
</comment>
<dbReference type="PROSITE" id="PS50181">
    <property type="entry name" value="FBOX"/>
    <property type="match status" value="1"/>
</dbReference>
<feature type="domain" description="F-box" evidence="2">
    <location>
        <begin position="122"/>
        <end position="168"/>
    </location>
</feature>
<accession>A0A9W7A742</accession>
<dbReference type="Gene3D" id="1.20.1280.50">
    <property type="match status" value="1"/>
</dbReference>
<feature type="compositionally biased region" description="Basic residues" evidence="1">
    <location>
        <begin position="27"/>
        <end position="46"/>
    </location>
</feature>
<dbReference type="SUPFAM" id="SSF81383">
    <property type="entry name" value="F-box domain"/>
    <property type="match status" value="1"/>
</dbReference>
<protein>
    <recommendedName>
        <fullName evidence="2">F-box domain-containing protein</fullName>
    </recommendedName>
</protein>
<evidence type="ECO:0000313" key="4">
    <source>
        <dbReference type="Proteomes" id="UP001162640"/>
    </source>
</evidence>